<dbReference type="InterPro" id="IPR036514">
    <property type="entry name" value="SGNH_hydro_sf"/>
</dbReference>
<evidence type="ECO:0000313" key="2">
    <source>
        <dbReference type="EMBL" id="GGF15365.1"/>
    </source>
</evidence>
<gene>
    <name evidence="2" type="ORF">GCM10011383_28300</name>
</gene>
<keyword evidence="3" id="KW-1185">Reference proteome</keyword>
<dbReference type="Proteomes" id="UP000632273">
    <property type="component" value="Unassembled WGS sequence"/>
</dbReference>
<dbReference type="InterPro" id="IPR013830">
    <property type="entry name" value="SGNH_hydro"/>
</dbReference>
<sequence>METTTTDSIAAWGDSLTAGTGGTPYPTFLTQLSGRAVYNGGVGGETSVQIKNRMLAATDKHAWPTIIWAGRNDSDQREQVKANIAAMVEALPHQNYLVLSILNGAGEGRGTYGYNVAASLNADLAALYGAHYLDVRAYLVSQYNPSLAQDVADHEADIPPTSLRSDFLHLSSAGYALVANYLQANSRLLLGENATITTTSSTVLNEPCILGKITQTAIHEEQDLAVWRSTNGDTVTLGKDANSLATSGTLYLNGGSNTVLQAASTTAIEISASALYVKQNIIQEQGDLEFNNTANGVILKAPGGARYRITVSDTGNLTAVAL</sequence>
<dbReference type="SUPFAM" id="SSF52266">
    <property type="entry name" value="SGNH hydrolase"/>
    <property type="match status" value="1"/>
</dbReference>
<proteinExistence type="predicted"/>
<comment type="caution">
    <text evidence="2">The sequence shown here is derived from an EMBL/GenBank/DDBJ whole genome shotgun (WGS) entry which is preliminary data.</text>
</comment>
<dbReference type="CDD" id="cd00229">
    <property type="entry name" value="SGNH_hydrolase"/>
    <property type="match status" value="1"/>
</dbReference>
<dbReference type="Gene3D" id="3.40.50.1110">
    <property type="entry name" value="SGNH hydrolase"/>
    <property type="match status" value="1"/>
</dbReference>
<evidence type="ECO:0000313" key="3">
    <source>
        <dbReference type="Proteomes" id="UP000632273"/>
    </source>
</evidence>
<accession>A0ABQ1UBW4</accession>
<dbReference type="Pfam" id="PF13472">
    <property type="entry name" value="Lipase_GDSL_2"/>
    <property type="match status" value="1"/>
</dbReference>
<name>A0ABQ1UBW4_9BACT</name>
<reference evidence="3" key="1">
    <citation type="journal article" date="2019" name="Int. J. Syst. Evol. Microbiol.">
        <title>The Global Catalogue of Microorganisms (GCM) 10K type strain sequencing project: providing services to taxonomists for standard genome sequencing and annotation.</title>
        <authorList>
            <consortium name="The Broad Institute Genomics Platform"/>
            <consortium name="The Broad Institute Genome Sequencing Center for Infectious Disease"/>
            <person name="Wu L."/>
            <person name="Ma J."/>
        </authorList>
    </citation>
    <scope>NUCLEOTIDE SEQUENCE [LARGE SCALE GENOMIC DNA]</scope>
    <source>
        <strain evidence="3">CGMCC 1.15197</strain>
    </source>
</reference>
<protein>
    <recommendedName>
        <fullName evidence="1">SGNH hydrolase-type esterase domain-containing protein</fullName>
    </recommendedName>
</protein>
<organism evidence="2 3">
    <name type="scientific">Hymenobacter cavernae</name>
    <dbReference type="NCBI Taxonomy" id="2044852"/>
    <lineage>
        <taxon>Bacteria</taxon>
        <taxon>Pseudomonadati</taxon>
        <taxon>Bacteroidota</taxon>
        <taxon>Cytophagia</taxon>
        <taxon>Cytophagales</taxon>
        <taxon>Hymenobacteraceae</taxon>
        <taxon>Hymenobacter</taxon>
    </lineage>
</organism>
<evidence type="ECO:0000259" key="1">
    <source>
        <dbReference type="Pfam" id="PF13472"/>
    </source>
</evidence>
<dbReference type="EMBL" id="BMHT01000005">
    <property type="protein sequence ID" value="GGF15365.1"/>
    <property type="molecule type" value="Genomic_DNA"/>
</dbReference>
<dbReference type="RefSeq" id="WP_188814681.1">
    <property type="nucleotide sequence ID" value="NZ_BMHT01000005.1"/>
</dbReference>
<feature type="domain" description="SGNH hydrolase-type esterase" evidence="1">
    <location>
        <begin position="12"/>
        <end position="177"/>
    </location>
</feature>